<name>A0ABX1MK59_9RHOO</name>
<keyword evidence="4" id="KW-0238">DNA-binding</keyword>
<feature type="domain" description="Response regulatory" evidence="7">
    <location>
        <begin position="2"/>
        <end position="118"/>
    </location>
</feature>
<dbReference type="Gene3D" id="3.40.50.2300">
    <property type="match status" value="1"/>
</dbReference>
<keyword evidence="1 6" id="KW-0597">Phosphoprotein</keyword>
<dbReference type="Gene3D" id="3.30.950.30">
    <property type="entry name" value="Schlafen, AAA domain"/>
    <property type="match status" value="1"/>
</dbReference>
<evidence type="ECO:0000256" key="6">
    <source>
        <dbReference type="PROSITE-ProRule" id="PRU00169"/>
    </source>
</evidence>
<dbReference type="Pfam" id="PF00072">
    <property type="entry name" value="Response_reg"/>
    <property type="match status" value="1"/>
</dbReference>
<keyword evidence="3" id="KW-0805">Transcription regulation</keyword>
<evidence type="ECO:0000256" key="4">
    <source>
        <dbReference type="ARBA" id="ARBA00023125"/>
    </source>
</evidence>
<dbReference type="Pfam" id="PF04326">
    <property type="entry name" value="SLFN_AlbA_2"/>
    <property type="match status" value="1"/>
</dbReference>
<dbReference type="SMART" id="SM00448">
    <property type="entry name" value="REC"/>
    <property type="match status" value="1"/>
</dbReference>
<dbReference type="InterPro" id="IPR011006">
    <property type="entry name" value="CheY-like_superfamily"/>
</dbReference>
<dbReference type="PANTHER" id="PTHR48111:SF1">
    <property type="entry name" value="TWO-COMPONENT RESPONSE REGULATOR ORR33"/>
    <property type="match status" value="1"/>
</dbReference>
<evidence type="ECO:0000313" key="8">
    <source>
        <dbReference type="EMBL" id="NMF87076.1"/>
    </source>
</evidence>
<dbReference type="PANTHER" id="PTHR48111">
    <property type="entry name" value="REGULATOR OF RPOS"/>
    <property type="match status" value="1"/>
</dbReference>
<dbReference type="InterPro" id="IPR007421">
    <property type="entry name" value="Schlafen_AlbA_2_dom"/>
</dbReference>
<keyword evidence="2" id="KW-0902">Two-component regulatory system</keyword>
<dbReference type="RefSeq" id="WP_169204541.1">
    <property type="nucleotide sequence ID" value="NZ_CP059560.1"/>
</dbReference>
<dbReference type="InterPro" id="IPR001789">
    <property type="entry name" value="Sig_transdc_resp-reg_receiver"/>
</dbReference>
<feature type="modified residue" description="4-aspartylphosphate" evidence="6">
    <location>
        <position position="51"/>
    </location>
</feature>
<dbReference type="InterPro" id="IPR039420">
    <property type="entry name" value="WalR-like"/>
</dbReference>
<evidence type="ECO:0000256" key="5">
    <source>
        <dbReference type="ARBA" id="ARBA00023163"/>
    </source>
</evidence>
<dbReference type="PROSITE" id="PS50110">
    <property type="entry name" value="RESPONSE_REGULATORY"/>
    <property type="match status" value="1"/>
</dbReference>
<sequence length="288" mass="31581">MKILWVDDQVDTAQTFANILSSNGIDVEFSTDGEDALRKVEQCSYSLILTDLAMPPGRWGGLWLLERLKHIASAPPVIVVSGEGSQQETIQAIRLGAADYVTKENLSTELLTQVQNIVASDSAAIDALKVISGGECGSVEFKSTLRFNLHAKRADSNIELACLKSIVGFLNTAGGTLVIGVKDDGEVLGLTLDQFQNIDKFQLHFWNLVRDAIGPEFSEYIAAQPVTVKGEEIFVVNCRQSNRPVFLKWKSSGESRAQELFFVRAGPQTEQLGTRQALAYINSHFTES</sequence>
<organism evidence="8 9">
    <name type="scientific">Aromatoleum petrolei</name>
    <dbReference type="NCBI Taxonomy" id="76116"/>
    <lineage>
        <taxon>Bacteria</taxon>
        <taxon>Pseudomonadati</taxon>
        <taxon>Pseudomonadota</taxon>
        <taxon>Betaproteobacteria</taxon>
        <taxon>Rhodocyclales</taxon>
        <taxon>Rhodocyclaceae</taxon>
        <taxon>Aromatoleum</taxon>
    </lineage>
</organism>
<dbReference type="CDD" id="cd00156">
    <property type="entry name" value="REC"/>
    <property type="match status" value="1"/>
</dbReference>
<proteinExistence type="predicted"/>
<reference evidence="8 9" key="1">
    <citation type="submission" date="2019-12" db="EMBL/GenBank/DDBJ databases">
        <title>Comparative genomics gives insights into the taxonomy of the Azoarcus-Aromatoleum group and reveals separate origins of nif in the plant-associated Azoarcus and non-plant-associated Aromatoleum sub-groups.</title>
        <authorList>
            <person name="Lafos M."/>
            <person name="Maluk M."/>
            <person name="Batista M."/>
            <person name="Junghare M."/>
            <person name="Carmona M."/>
            <person name="Faoro H."/>
            <person name="Cruz L.M."/>
            <person name="Battistoni F."/>
            <person name="De Souza E."/>
            <person name="Pedrosa F."/>
            <person name="Chen W.-M."/>
            <person name="Poole P.S."/>
            <person name="Dixon R.A."/>
            <person name="James E.K."/>
        </authorList>
    </citation>
    <scope>NUCLEOTIDE SEQUENCE [LARGE SCALE GENOMIC DNA]</scope>
    <source>
        <strain evidence="8 9">ToN1</strain>
    </source>
</reference>
<keyword evidence="5" id="KW-0804">Transcription</keyword>
<keyword evidence="9" id="KW-1185">Reference proteome</keyword>
<evidence type="ECO:0000256" key="1">
    <source>
        <dbReference type="ARBA" id="ARBA00022553"/>
    </source>
</evidence>
<gene>
    <name evidence="8" type="ORF">GPA26_01140</name>
</gene>
<dbReference type="InterPro" id="IPR038461">
    <property type="entry name" value="Schlafen_AlbA_2_dom_sf"/>
</dbReference>
<evidence type="ECO:0000259" key="7">
    <source>
        <dbReference type="PROSITE" id="PS50110"/>
    </source>
</evidence>
<evidence type="ECO:0000313" key="9">
    <source>
        <dbReference type="Proteomes" id="UP000652074"/>
    </source>
</evidence>
<comment type="caution">
    <text evidence="8">The sequence shown here is derived from an EMBL/GenBank/DDBJ whole genome shotgun (WGS) entry which is preliminary data.</text>
</comment>
<evidence type="ECO:0000256" key="2">
    <source>
        <dbReference type="ARBA" id="ARBA00023012"/>
    </source>
</evidence>
<protein>
    <submittedName>
        <fullName evidence="8">Response regulator</fullName>
    </submittedName>
</protein>
<dbReference type="EMBL" id="WTVR01000002">
    <property type="protein sequence ID" value="NMF87076.1"/>
    <property type="molecule type" value="Genomic_DNA"/>
</dbReference>
<accession>A0ABX1MK59</accession>
<dbReference type="SUPFAM" id="SSF52172">
    <property type="entry name" value="CheY-like"/>
    <property type="match status" value="1"/>
</dbReference>
<evidence type="ECO:0000256" key="3">
    <source>
        <dbReference type="ARBA" id="ARBA00023015"/>
    </source>
</evidence>
<dbReference type="Proteomes" id="UP000652074">
    <property type="component" value="Unassembled WGS sequence"/>
</dbReference>